<evidence type="ECO:0000313" key="1">
    <source>
        <dbReference type="EMBL" id="MBD2778027.1"/>
    </source>
</evidence>
<protein>
    <submittedName>
        <fullName evidence="1">Uncharacterized protein</fullName>
    </submittedName>
</protein>
<comment type="caution">
    <text evidence="1">The sequence shown here is derived from an EMBL/GenBank/DDBJ whole genome shotgun (WGS) entry which is preliminary data.</text>
</comment>
<keyword evidence="2" id="KW-1185">Reference proteome</keyword>
<organism evidence="1 2">
    <name type="scientific">Iningainema tapete BLCC-T55</name>
    <dbReference type="NCBI Taxonomy" id="2748662"/>
    <lineage>
        <taxon>Bacteria</taxon>
        <taxon>Bacillati</taxon>
        <taxon>Cyanobacteriota</taxon>
        <taxon>Cyanophyceae</taxon>
        <taxon>Nostocales</taxon>
        <taxon>Scytonemataceae</taxon>
        <taxon>Iningainema tapete</taxon>
    </lineage>
</organism>
<reference evidence="1" key="1">
    <citation type="submission" date="2020-09" db="EMBL/GenBank/DDBJ databases">
        <title>Iningainema tapete sp. nov. (Scytonemataceae, Cyanobacteria) from greenhouses in central Florida (USA) produces two types of nodularin with biosynthetic potential for microcystin-LR and anabaenopeptins.</title>
        <authorList>
            <person name="Berthold D.E."/>
            <person name="Lefler F.W."/>
            <person name="Huang I.-S."/>
            <person name="Abdulla H."/>
            <person name="Zimba P.V."/>
            <person name="Laughinghouse H.D. IV."/>
        </authorList>
    </citation>
    <scope>NUCLEOTIDE SEQUENCE</scope>
    <source>
        <strain evidence="1">BLCCT55</strain>
    </source>
</reference>
<proteinExistence type="predicted"/>
<dbReference type="RefSeq" id="WP_190837246.1">
    <property type="nucleotide sequence ID" value="NZ_CAWPPI010000119.1"/>
</dbReference>
<dbReference type="AlphaFoldDB" id="A0A8J6XX75"/>
<gene>
    <name evidence="1" type="ORF">ICL16_39800</name>
</gene>
<sequence>MTDTKPTRTARRGRIFPEIQWTPENIAQRKAEKEAFHQRCKVIFDQVQPELIKTHYNWYMAVEPDSGDYFIDQNVEVATQLARQKHPNVIPFVFRINETGTSGTI</sequence>
<accession>A0A8J6XX75</accession>
<name>A0A8J6XX75_9CYAN</name>
<dbReference type="Proteomes" id="UP000629098">
    <property type="component" value="Unassembled WGS sequence"/>
</dbReference>
<dbReference type="EMBL" id="JACXAE010000119">
    <property type="protein sequence ID" value="MBD2778027.1"/>
    <property type="molecule type" value="Genomic_DNA"/>
</dbReference>
<evidence type="ECO:0000313" key="2">
    <source>
        <dbReference type="Proteomes" id="UP000629098"/>
    </source>
</evidence>